<dbReference type="SMART" id="SM00671">
    <property type="entry name" value="SEL1"/>
    <property type="match status" value="8"/>
</dbReference>
<dbReference type="EMBL" id="JBANRG010000001">
    <property type="protein sequence ID" value="KAK7473068.1"/>
    <property type="molecule type" value="Genomic_DNA"/>
</dbReference>
<dbReference type="Gene3D" id="1.25.40.10">
    <property type="entry name" value="Tetratricopeptide repeat domain"/>
    <property type="match status" value="3"/>
</dbReference>
<evidence type="ECO:0000256" key="4">
    <source>
        <dbReference type="SAM" id="SignalP"/>
    </source>
</evidence>
<evidence type="ECO:0000256" key="1">
    <source>
        <dbReference type="ARBA" id="ARBA00038101"/>
    </source>
</evidence>
<evidence type="ECO:0000256" key="3">
    <source>
        <dbReference type="SAM" id="Phobius"/>
    </source>
</evidence>
<feature type="signal peptide" evidence="4">
    <location>
        <begin position="1"/>
        <end position="29"/>
    </location>
</feature>
<keyword evidence="3" id="KW-1133">Transmembrane helix</keyword>
<keyword evidence="6" id="KW-1185">Reference proteome</keyword>
<feature type="compositionally biased region" description="Basic and acidic residues" evidence="2">
    <location>
        <begin position="951"/>
        <end position="960"/>
    </location>
</feature>
<feature type="region of interest" description="Disordered" evidence="2">
    <location>
        <begin position="927"/>
        <end position="960"/>
    </location>
</feature>
<protein>
    <submittedName>
        <fullName evidence="5">ERAD-associated protein</fullName>
    </submittedName>
</protein>
<feature type="compositionally biased region" description="Basic and acidic residues" evidence="2">
    <location>
        <begin position="864"/>
        <end position="873"/>
    </location>
</feature>
<feature type="transmembrane region" description="Helical" evidence="3">
    <location>
        <begin position="897"/>
        <end position="916"/>
    </location>
</feature>
<organism evidence="5 6">
    <name type="scientific">Marasmiellus scandens</name>
    <dbReference type="NCBI Taxonomy" id="2682957"/>
    <lineage>
        <taxon>Eukaryota</taxon>
        <taxon>Fungi</taxon>
        <taxon>Dikarya</taxon>
        <taxon>Basidiomycota</taxon>
        <taxon>Agaricomycotina</taxon>
        <taxon>Agaricomycetes</taxon>
        <taxon>Agaricomycetidae</taxon>
        <taxon>Agaricales</taxon>
        <taxon>Marasmiineae</taxon>
        <taxon>Omphalotaceae</taxon>
        <taxon>Marasmiellus</taxon>
    </lineage>
</organism>
<dbReference type="Pfam" id="PF08238">
    <property type="entry name" value="Sel1"/>
    <property type="match status" value="7"/>
</dbReference>
<gene>
    <name evidence="5" type="primary">HRD3</name>
    <name evidence="5" type="ORF">VKT23_001171</name>
</gene>
<accession>A0ABR1K6B3</accession>
<sequence>MAVRKKMSARKAAWLAFGLVALAAVSSYAQETAKEDVEPESTNSIISETEPLNQVPLQETQVIQPGGDDHVTEASRAYKQAIHTLSTMTAHPPTYTYDASFSSGYIGNSKSLLSSFLPSTQGRGPIGSVIRIIGRIHQQFFSDGSGKEVRKKEDESDRKAIKVVDLLQHSAELGNTDALYTLAKISLFPPTPQFSVDPRAAFDSFKAHASITGNASSQAYLAFFYATGYHDVVPVDQARAQLYYTFAANGGDKGAQMALGYRYWSGIGTLEDCRRAVDWYERAAEQAMAKFLSGPPGGRTLPQTPTRLSDLVGGVYGPGASVASTGLNAHRASIKAGISRASGETWEDILDYYLFNADRGETDFAYRLGKIYYQGSIYASPGGIASGSEGVGALPRDFARARHYFEQIARQIWPRDPADPLRHQPPPRVSKEENMVAGYAAASAGYLGRMYLRGEGVKADPAVAKMWFERGEVYGERECHNGLGIIWRDGLIPGLKADKKKAIFHFKAAAGQELAEAQVNLAKMNLEHGELAVATTQFDAAVRLGSPFEAYYYLGQIHSGQAAITPSNMASSSCTMAVSFYKLVSERGVWDDDLLREAEVAWSAGTPQDKETAILKWWIAAERGSEIAQNNLAYVLDQDQSILRLTRFSPITPSNDTARLALTQWTRAAGQRNIDALVKVADYYYHGLGVPEESESSRYEKAARYYQSAADTQLSALAMWNLGWMYENGVGVPQDFYLAKRHYDLALETNSEAYLPVVLSLIKLYLRSIWHTLMGGQDGLSIWAFDEEETILSTSQTGDLRELDSSQSDTSSDRAEDRVLLDDEEGPWYLGKARDEFHRRRTGQGNGRPVEDDEDPISWARGRRSAEQDRDNDLGPEDYFDAALRGGRRGEEDVDEFSETMLLVVLCLTVSLLIWVRTRIVRRMRRDQQNQQRQQEQRRPENGVFPPLGDPARDEWAVLR</sequence>
<dbReference type="Proteomes" id="UP001498398">
    <property type="component" value="Unassembled WGS sequence"/>
</dbReference>
<comment type="similarity">
    <text evidence="1">Belongs to the sel-1 family.</text>
</comment>
<proteinExistence type="inferred from homology"/>
<evidence type="ECO:0000313" key="6">
    <source>
        <dbReference type="Proteomes" id="UP001498398"/>
    </source>
</evidence>
<reference evidence="5 6" key="1">
    <citation type="submission" date="2024-01" db="EMBL/GenBank/DDBJ databases">
        <title>A draft genome for the cacao thread blight pathogen Marasmiellus scandens.</title>
        <authorList>
            <person name="Baruah I.K."/>
            <person name="Leung J."/>
            <person name="Bukari Y."/>
            <person name="Amoako-Attah I."/>
            <person name="Meinhardt L.W."/>
            <person name="Bailey B.A."/>
            <person name="Cohen S.P."/>
        </authorList>
    </citation>
    <scope>NUCLEOTIDE SEQUENCE [LARGE SCALE GENOMIC DNA]</scope>
    <source>
        <strain evidence="5 6">GH-19</strain>
    </source>
</reference>
<keyword evidence="3" id="KW-0812">Transmembrane</keyword>
<comment type="caution">
    <text evidence="5">The sequence shown here is derived from an EMBL/GenBank/DDBJ whole genome shotgun (WGS) entry which is preliminary data.</text>
</comment>
<feature type="region of interest" description="Disordered" evidence="2">
    <location>
        <begin position="795"/>
        <end position="818"/>
    </location>
</feature>
<feature type="region of interest" description="Disordered" evidence="2">
    <location>
        <begin position="840"/>
        <end position="879"/>
    </location>
</feature>
<dbReference type="PANTHER" id="PTHR11102:SF147">
    <property type="entry name" value="SEL1L ADAPTOR SUBUNIT OF ERAD E3 UBIQUITIN LIGASE"/>
    <property type="match status" value="1"/>
</dbReference>
<keyword evidence="4" id="KW-0732">Signal</keyword>
<keyword evidence="3" id="KW-0472">Membrane</keyword>
<evidence type="ECO:0000313" key="5">
    <source>
        <dbReference type="EMBL" id="KAK7473068.1"/>
    </source>
</evidence>
<dbReference type="InterPro" id="IPR006597">
    <property type="entry name" value="Sel1-like"/>
</dbReference>
<dbReference type="InterPro" id="IPR011990">
    <property type="entry name" value="TPR-like_helical_dom_sf"/>
</dbReference>
<evidence type="ECO:0000256" key="2">
    <source>
        <dbReference type="SAM" id="MobiDB-lite"/>
    </source>
</evidence>
<name>A0ABR1K6B3_9AGAR</name>
<dbReference type="InterPro" id="IPR050767">
    <property type="entry name" value="Sel1_AlgK"/>
</dbReference>
<dbReference type="SUPFAM" id="SSF81901">
    <property type="entry name" value="HCP-like"/>
    <property type="match status" value="4"/>
</dbReference>
<feature type="chain" id="PRO_5046105181" evidence="4">
    <location>
        <begin position="30"/>
        <end position="960"/>
    </location>
</feature>
<dbReference type="PANTHER" id="PTHR11102">
    <property type="entry name" value="SEL-1-LIKE PROTEIN"/>
    <property type="match status" value="1"/>
</dbReference>